<dbReference type="Pfam" id="PF06276">
    <property type="entry name" value="FhuF"/>
    <property type="match status" value="1"/>
</dbReference>
<proteinExistence type="predicted"/>
<dbReference type="InterPro" id="IPR022770">
    <property type="entry name" value="IucA/IucC-like_C"/>
</dbReference>
<evidence type="ECO:0000259" key="1">
    <source>
        <dbReference type="Pfam" id="PF06276"/>
    </source>
</evidence>
<gene>
    <name evidence="2" type="ORF">AF332_00080</name>
</gene>
<name>A0A0M0G7M0_SPOGL</name>
<sequence>MSSVVVDKLKTFDIYLEHERSKEIAITDLLNEEKCLSFLQKQMIEIKAPNLSVTASMLLKRYAYLVVSSTIYSMVEFNCAPYFPVDACGLTNERTLCIRPDICHWQEFNNMEREKWQEKVLYDLFALHITPVIEILLKVARVPSSILWENTAIRINRIYRNALKDNIDSVKTKRLNSDFNFLKSASGNLFGLKENPLQSYLKIGEELRLNPYRKTCCMYCKLEKDIEEISYCNDCPIKIALEK</sequence>
<dbReference type="PATRIC" id="fig|1459.3.peg.31"/>
<dbReference type="GO" id="GO:0003824">
    <property type="term" value="F:catalytic activity"/>
    <property type="evidence" value="ECO:0007669"/>
    <property type="project" value="UniProtKB-ARBA"/>
</dbReference>
<dbReference type="RefSeq" id="WP_053432813.1">
    <property type="nucleotide sequence ID" value="NZ_LGUF01000007.1"/>
</dbReference>
<dbReference type="EMBL" id="LGUF01000007">
    <property type="protein sequence ID" value="KON85426.1"/>
    <property type="molecule type" value="Genomic_DNA"/>
</dbReference>
<feature type="domain" description="Aerobactin siderophore biosynthesis IucA/IucC-like C-terminal" evidence="1">
    <location>
        <begin position="112"/>
        <end position="168"/>
    </location>
</feature>
<evidence type="ECO:0000313" key="3">
    <source>
        <dbReference type="Proteomes" id="UP000037109"/>
    </source>
</evidence>
<organism evidence="2 3">
    <name type="scientific">Sporosarcina globispora</name>
    <name type="common">Bacillus globisporus</name>
    <dbReference type="NCBI Taxonomy" id="1459"/>
    <lineage>
        <taxon>Bacteria</taxon>
        <taxon>Bacillati</taxon>
        <taxon>Bacillota</taxon>
        <taxon>Bacilli</taxon>
        <taxon>Bacillales</taxon>
        <taxon>Caryophanaceae</taxon>
        <taxon>Sporosarcina</taxon>
    </lineage>
</organism>
<accession>A0A0M0G7M0</accession>
<dbReference type="STRING" id="1459.AF332_00080"/>
<reference evidence="3" key="1">
    <citation type="submission" date="2015-07" db="EMBL/GenBank/DDBJ databases">
        <title>Fjat-10036 dsm4.</title>
        <authorList>
            <person name="Liu B."/>
            <person name="Wang J."/>
            <person name="Zhu Y."/>
            <person name="Liu G."/>
            <person name="Chen Q."/>
            <person name="Chen Z."/>
            <person name="Lan J."/>
            <person name="Che J."/>
            <person name="Ge C."/>
            <person name="Shi H."/>
            <person name="Pan Z."/>
            <person name="Liu X."/>
        </authorList>
    </citation>
    <scope>NUCLEOTIDE SEQUENCE [LARGE SCALE GENOMIC DNA]</scope>
    <source>
        <strain evidence="3">DSM 4</strain>
    </source>
</reference>
<dbReference type="AlphaFoldDB" id="A0A0M0G7M0"/>
<comment type="caution">
    <text evidence="2">The sequence shown here is derived from an EMBL/GenBank/DDBJ whole genome shotgun (WGS) entry which is preliminary data.</text>
</comment>
<evidence type="ECO:0000313" key="2">
    <source>
        <dbReference type="EMBL" id="KON85426.1"/>
    </source>
</evidence>
<dbReference type="OrthoDB" id="5870636at2"/>
<keyword evidence="3" id="KW-1185">Reference proteome</keyword>
<protein>
    <recommendedName>
        <fullName evidence="1">Aerobactin siderophore biosynthesis IucA/IucC-like C-terminal domain-containing protein</fullName>
    </recommendedName>
</protein>
<dbReference type="Proteomes" id="UP000037109">
    <property type="component" value="Unassembled WGS sequence"/>
</dbReference>